<dbReference type="InterPro" id="IPR025381">
    <property type="entry name" value="DUF4296"/>
</dbReference>
<evidence type="ECO:0000313" key="2">
    <source>
        <dbReference type="EMBL" id="GAA0872502.1"/>
    </source>
</evidence>
<evidence type="ECO:0000313" key="3">
    <source>
        <dbReference type="Proteomes" id="UP001500507"/>
    </source>
</evidence>
<proteinExistence type="predicted"/>
<reference evidence="3" key="1">
    <citation type="journal article" date="2019" name="Int. J. Syst. Evol. Microbiol.">
        <title>The Global Catalogue of Microorganisms (GCM) 10K type strain sequencing project: providing services to taxonomists for standard genome sequencing and annotation.</title>
        <authorList>
            <consortium name="The Broad Institute Genomics Platform"/>
            <consortium name="The Broad Institute Genome Sequencing Center for Infectious Disease"/>
            <person name="Wu L."/>
            <person name="Ma J."/>
        </authorList>
    </citation>
    <scope>NUCLEOTIDE SEQUENCE [LARGE SCALE GENOMIC DNA]</scope>
    <source>
        <strain evidence="3">JCM 16082</strain>
    </source>
</reference>
<protein>
    <recommendedName>
        <fullName evidence="1">DUF4296 domain-containing protein</fullName>
    </recommendedName>
</protein>
<dbReference type="Pfam" id="PF14129">
    <property type="entry name" value="DUF4296"/>
    <property type="match status" value="1"/>
</dbReference>
<keyword evidence="3" id="KW-1185">Reference proteome</keyword>
<dbReference type="Proteomes" id="UP001500507">
    <property type="component" value="Unassembled WGS sequence"/>
</dbReference>
<dbReference type="EMBL" id="BAAAFG010000015">
    <property type="protein sequence ID" value="GAA0872502.1"/>
    <property type="molecule type" value="Genomic_DNA"/>
</dbReference>
<accession>A0ABP3XTL0</accession>
<comment type="caution">
    <text evidence="2">The sequence shown here is derived from an EMBL/GenBank/DDBJ whole genome shotgun (WGS) entry which is preliminary data.</text>
</comment>
<gene>
    <name evidence="2" type="ORF">GCM10009117_16490</name>
</gene>
<organism evidence="2 3">
    <name type="scientific">Gangjinia marincola</name>
    <dbReference type="NCBI Taxonomy" id="578463"/>
    <lineage>
        <taxon>Bacteria</taxon>
        <taxon>Pseudomonadati</taxon>
        <taxon>Bacteroidota</taxon>
        <taxon>Flavobacteriia</taxon>
        <taxon>Flavobacteriales</taxon>
        <taxon>Flavobacteriaceae</taxon>
        <taxon>Gangjinia</taxon>
    </lineage>
</organism>
<feature type="domain" description="DUF4296" evidence="1">
    <location>
        <begin position="4"/>
        <end position="86"/>
    </location>
</feature>
<sequence length="143" mass="16868">MEKPDDLIAQEKMVDILTELSLLNAAKNFSKKKLEETGIQPTLYIYERYDVDSLQFAQSNNYYSEQPEQYTAIFEKVKKRLEAKKKILDSVKKIEDKRKDSIKKIEKKIQDSINVNLTEEEKKNLRIQKRESKLAPAKKENQE</sequence>
<name>A0ABP3XTL0_9FLAO</name>
<evidence type="ECO:0000259" key="1">
    <source>
        <dbReference type="Pfam" id="PF14129"/>
    </source>
</evidence>